<keyword evidence="3" id="KW-1185">Reference proteome</keyword>
<gene>
    <name evidence="2" type="ORF">F3L20_19035</name>
</gene>
<feature type="compositionally biased region" description="Polar residues" evidence="1">
    <location>
        <begin position="1"/>
        <end position="10"/>
    </location>
</feature>
<sequence length="82" mass="8739">MKMKKSSYTVTVAGGDDQQAKQGQDSAEALQARLIRSSATAPAGTEVEFRVEDDSDDAPASRTASRTSASGPTTRARPRRRP</sequence>
<evidence type="ECO:0000256" key="1">
    <source>
        <dbReference type="SAM" id="MobiDB-lite"/>
    </source>
</evidence>
<reference evidence="2 3" key="1">
    <citation type="submission" date="2019-09" db="EMBL/GenBank/DDBJ databases">
        <title>Draft genome sequence of the Ebosin-producing strain Streptomyces sp. 139.</title>
        <authorList>
            <person name="Ai L."/>
            <person name="Geng M."/>
            <person name="Ma M."/>
            <person name="Bai L."/>
        </authorList>
    </citation>
    <scope>NUCLEOTIDE SEQUENCE [LARGE SCALE GENOMIC DNA]</scope>
    <source>
        <strain evidence="2 3">139</strain>
    </source>
</reference>
<feature type="compositionally biased region" description="Low complexity" evidence="1">
    <location>
        <begin position="58"/>
        <end position="75"/>
    </location>
</feature>
<name>A0ABX5ZSM7_STRTE</name>
<dbReference type="Proteomes" id="UP000324308">
    <property type="component" value="Chromosome"/>
</dbReference>
<protein>
    <submittedName>
        <fullName evidence="2">Uncharacterized protein</fullName>
    </submittedName>
</protein>
<organism evidence="2 3">
    <name type="scientific">Streptomyces tendae</name>
    <dbReference type="NCBI Taxonomy" id="1932"/>
    <lineage>
        <taxon>Bacteria</taxon>
        <taxon>Bacillati</taxon>
        <taxon>Actinomycetota</taxon>
        <taxon>Actinomycetes</taxon>
        <taxon>Kitasatosporales</taxon>
        <taxon>Streptomycetaceae</taxon>
        <taxon>Streptomyces</taxon>
    </lineage>
</organism>
<feature type="compositionally biased region" description="Low complexity" evidence="1">
    <location>
        <begin position="13"/>
        <end position="27"/>
    </location>
</feature>
<evidence type="ECO:0000313" key="2">
    <source>
        <dbReference type="EMBL" id="QER87674.1"/>
    </source>
</evidence>
<evidence type="ECO:0000313" key="3">
    <source>
        <dbReference type="Proteomes" id="UP000324308"/>
    </source>
</evidence>
<dbReference type="RefSeq" id="WP_150155394.1">
    <property type="nucleotide sequence ID" value="NZ_CP043959.1"/>
</dbReference>
<accession>A0ABX5ZSM7</accession>
<proteinExistence type="predicted"/>
<dbReference type="EMBL" id="CP043959">
    <property type="protein sequence ID" value="QER87674.1"/>
    <property type="molecule type" value="Genomic_DNA"/>
</dbReference>
<feature type="region of interest" description="Disordered" evidence="1">
    <location>
        <begin position="1"/>
        <end position="82"/>
    </location>
</feature>